<sequence>MIGARKRIQVRRCQTCQRVGHNQATCPEPKKAVDKDTLSPNRSARKTKRQTKMPSVSQPLKFFVHHVDYQPQQSPHLLNLKKETRVWDNVTASSPEKNAELYHTYHESPLIDEPASLPGTVSLLPADDEEEEEPAAWRKKISGLVDGDSLKDKFRPVAKALFSKQRLALISALLLISVIIPGPALSYYQNLVITKDTLIRDSTDAITALQDSTIALKQADLAAAEQATDQALTKFQTVLDQLSDKRFLRTVASILPNVGGSLESREKILLAGQEITLGNGYLLDGIKRSQNIDQPSLTARMNTILEGIHTSLPFYEQADRLFADIDSDSLPFEHQAQFNDYKKLFTSIVKDFKTIDELGTTLLEIFGGSGQRRYLLIFQNPHELRATGGFAGSFAIIDIKNGEIVNLDIPAGGTYDLQGQLKKFIEPPAPLLISNKRWEFQDANWFPDFPTTAEKTLWFYRHSHNVTADGVIAINATVLERLLSIVGPFIDAKRGLTLDSETAIVTLQKVVEEGPEKKVNKPKQILSDAAPEIIKSIKSLKAANILPLLNTMQEALKQKEIQVYFTDDETQNTINDFGWSGRILPSSPKQDYLMVVNSNIQGQKSDAKIEQSISHQAVVSPDGTVIATVVVTREHLGDKGEKLYGQTNIDYLRLYVPEGSELLSASGFTWPDEKSFRAPEKWYAKDEFLAQVEQNEHLDAKTGTRITTEFNKTTFGNWVITEPGETSQVQFTYRLPFKITAETKTSRWEKVVNHFKKELAEYQLLVQRQSGSKTTFESRIIFPNNWQTSWQEGDGLTLATNGARIAPRPLIKDTVWSLIMER</sequence>
<gene>
    <name evidence="3" type="ORF">A3D53_01235</name>
</gene>
<evidence type="ECO:0008006" key="5">
    <source>
        <dbReference type="Google" id="ProtNLM"/>
    </source>
</evidence>
<evidence type="ECO:0000313" key="3">
    <source>
        <dbReference type="EMBL" id="OGH68580.1"/>
    </source>
</evidence>
<dbReference type="InterPro" id="IPR025101">
    <property type="entry name" value="DUF4012"/>
</dbReference>
<comment type="caution">
    <text evidence="3">The sequence shown here is derived from an EMBL/GenBank/DDBJ whole genome shotgun (WGS) entry which is preliminary data.</text>
</comment>
<protein>
    <recommendedName>
        <fullName evidence="5">DUF4012 domain-containing protein</fullName>
    </recommendedName>
</protein>
<evidence type="ECO:0000313" key="4">
    <source>
        <dbReference type="Proteomes" id="UP000176413"/>
    </source>
</evidence>
<reference evidence="3 4" key="1">
    <citation type="journal article" date="2016" name="Nat. Commun.">
        <title>Thousands of microbial genomes shed light on interconnected biogeochemical processes in an aquifer system.</title>
        <authorList>
            <person name="Anantharaman K."/>
            <person name="Brown C.T."/>
            <person name="Hug L.A."/>
            <person name="Sharon I."/>
            <person name="Castelle C.J."/>
            <person name="Probst A.J."/>
            <person name="Thomas B.C."/>
            <person name="Singh A."/>
            <person name="Wilkins M.J."/>
            <person name="Karaoz U."/>
            <person name="Brodie E.L."/>
            <person name="Williams K.H."/>
            <person name="Hubbard S.S."/>
            <person name="Banfield J.F."/>
        </authorList>
    </citation>
    <scope>NUCLEOTIDE SEQUENCE [LARGE SCALE GENOMIC DNA]</scope>
</reference>
<dbReference type="AlphaFoldDB" id="A0A1F6MAI5"/>
<dbReference type="Proteomes" id="UP000176413">
    <property type="component" value="Unassembled WGS sequence"/>
</dbReference>
<keyword evidence="2" id="KW-1133">Transmembrane helix</keyword>
<feature type="compositionally biased region" description="Basic and acidic residues" evidence="1">
    <location>
        <begin position="28"/>
        <end position="37"/>
    </location>
</feature>
<proteinExistence type="predicted"/>
<name>A0A1F6MAI5_9BACT</name>
<dbReference type="Pfam" id="PF13196">
    <property type="entry name" value="DUF4012"/>
    <property type="match status" value="1"/>
</dbReference>
<accession>A0A1F6MAI5</accession>
<dbReference type="EMBL" id="MFQA01000037">
    <property type="protein sequence ID" value="OGH68580.1"/>
    <property type="molecule type" value="Genomic_DNA"/>
</dbReference>
<feature type="transmembrane region" description="Helical" evidence="2">
    <location>
        <begin position="167"/>
        <end position="188"/>
    </location>
</feature>
<keyword evidence="2" id="KW-0472">Membrane</keyword>
<evidence type="ECO:0000256" key="1">
    <source>
        <dbReference type="SAM" id="MobiDB-lite"/>
    </source>
</evidence>
<feature type="region of interest" description="Disordered" evidence="1">
    <location>
        <begin position="21"/>
        <end position="56"/>
    </location>
</feature>
<keyword evidence="2" id="KW-0812">Transmembrane</keyword>
<organism evidence="3 4">
    <name type="scientific">Candidatus Magasanikbacteria bacterium RIFCSPHIGHO2_02_FULL_45_10</name>
    <dbReference type="NCBI Taxonomy" id="1798679"/>
    <lineage>
        <taxon>Bacteria</taxon>
        <taxon>Candidatus Magasanikiibacteriota</taxon>
    </lineage>
</organism>
<evidence type="ECO:0000256" key="2">
    <source>
        <dbReference type="SAM" id="Phobius"/>
    </source>
</evidence>